<proteinExistence type="predicted"/>
<evidence type="ECO:0000313" key="2">
    <source>
        <dbReference type="EMBL" id="CAB4143537.1"/>
    </source>
</evidence>
<accession>A0A6J5MCK7</accession>
<evidence type="ECO:0000256" key="1">
    <source>
        <dbReference type="SAM" id="Coils"/>
    </source>
</evidence>
<name>A0A6J5MCK7_9CAUD</name>
<reference evidence="2" key="1">
    <citation type="submission" date="2020-04" db="EMBL/GenBank/DDBJ databases">
        <authorList>
            <person name="Chiriac C."/>
            <person name="Salcher M."/>
            <person name="Ghai R."/>
            <person name="Kavagutti S V."/>
        </authorList>
    </citation>
    <scope>NUCLEOTIDE SEQUENCE</scope>
</reference>
<dbReference type="EMBL" id="LR796421">
    <property type="protein sequence ID" value="CAB4143537.1"/>
    <property type="molecule type" value="Genomic_DNA"/>
</dbReference>
<sequence>MIPTKHYKALTIQAPLLNLLTDGPYMDKVYIKTVYPQWSGESVPDIIKKHERNPFTLRIGTPSVDAAISNDRTFFISKYMAYNPASKEIESRSLIEGRFTKKVYIGEQTVDEVAHKDYRLFVNGKVVASDILFLHTKESLVDKIRSLEQQMRHMQAEIAKIARQTNTQTIYNSNELIK</sequence>
<organism evidence="2">
    <name type="scientific">uncultured Caudovirales phage</name>
    <dbReference type="NCBI Taxonomy" id="2100421"/>
    <lineage>
        <taxon>Viruses</taxon>
        <taxon>Duplodnaviria</taxon>
        <taxon>Heunggongvirae</taxon>
        <taxon>Uroviricota</taxon>
        <taxon>Caudoviricetes</taxon>
        <taxon>Peduoviridae</taxon>
        <taxon>Maltschvirus</taxon>
        <taxon>Maltschvirus maltsch</taxon>
    </lineage>
</organism>
<gene>
    <name evidence="2" type="ORF">UFOVP450_163</name>
</gene>
<protein>
    <submittedName>
        <fullName evidence="2">Uncharacterized protein</fullName>
    </submittedName>
</protein>
<keyword evidence="1" id="KW-0175">Coiled coil</keyword>
<feature type="coiled-coil region" evidence="1">
    <location>
        <begin position="137"/>
        <end position="164"/>
    </location>
</feature>